<keyword evidence="2" id="KW-1185">Reference proteome</keyword>
<dbReference type="Proteomes" id="UP001277972">
    <property type="component" value="Unassembled WGS sequence"/>
</dbReference>
<reference evidence="1" key="1">
    <citation type="submission" date="2023-11" db="EMBL/GenBank/DDBJ databases">
        <title>Gracilibacillus pellucida a moderately halophilic bacterium isolated from saline soil in Xinjiang province.</title>
        <authorList>
            <person name="Zhang Z."/>
            <person name="Tan F."/>
            <person name="Wang Y."/>
            <person name="Xia M."/>
        </authorList>
    </citation>
    <scope>NUCLEOTIDE SEQUENCE</scope>
    <source>
        <strain evidence="1">S3-1-1</strain>
    </source>
</reference>
<gene>
    <name evidence="1" type="ORF">SH601_12680</name>
</gene>
<organism evidence="1 2">
    <name type="scientific">Gracilibacillus pellucidus</name>
    <dbReference type="NCBI Taxonomy" id="3095368"/>
    <lineage>
        <taxon>Bacteria</taxon>
        <taxon>Bacillati</taxon>
        <taxon>Bacillota</taxon>
        <taxon>Bacilli</taxon>
        <taxon>Bacillales</taxon>
        <taxon>Bacillaceae</taxon>
        <taxon>Gracilibacillus</taxon>
    </lineage>
</organism>
<accession>A0ACC6M775</accession>
<evidence type="ECO:0000313" key="1">
    <source>
        <dbReference type="EMBL" id="MDX8046840.1"/>
    </source>
</evidence>
<sequence length="187" mass="20741">MFKRALLLIIVLLIALPTAISAHTHLETSNPEENSVLDENTEAITLTFDSTVQDVNEVTLTGENDEVLQPDFSHDSADTIIVTLPEEMEDGAYTLFFSIVSEDGHVMEQELAYQFLVSEEATPEEATDEQEVTEDPIEEEADQVESDANEVVEDTEESNNSTMIIVIAIILVIVAILAVVMMRKNKK</sequence>
<comment type="caution">
    <text evidence="1">The sequence shown here is derived from an EMBL/GenBank/DDBJ whole genome shotgun (WGS) entry which is preliminary data.</text>
</comment>
<name>A0ACC6M775_9BACI</name>
<proteinExistence type="predicted"/>
<evidence type="ECO:0000313" key="2">
    <source>
        <dbReference type="Proteomes" id="UP001277972"/>
    </source>
</evidence>
<dbReference type="EMBL" id="JAWZSR010000007">
    <property type="protein sequence ID" value="MDX8046840.1"/>
    <property type="molecule type" value="Genomic_DNA"/>
</dbReference>
<protein>
    <submittedName>
        <fullName evidence="1">Copper resistance protein CopC</fullName>
    </submittedName>
</protein>